<keyword evidence="3 4" id="KW-0472">Membrane</keyword>
<feature type="transmembrane region" description="Helical" evidence="4">
    <location>
        <begin position="68"/>
        <end position="92"/>
    </location>
</feature>
<dbReference type="PROSITE" id="PS50929">
    <property type="entry name" value="ABC_TM1F"/>
    <property type="match status" value="1"/>
</dbReference>
<keyword evidence="1 4" id="KW-0812">Transmembrane</keyword>
<dbReference type="EMBL" id="UINC01111238">
    <property type="protein sequence ID" value="SVC79315.1"/>
    <property type="molecule type" value="Genomic_DNA"/>
</dbReference>
<dbReference type="Pfam" id="PF00664">
    <property type="entry name" value="ABC_membrane"/>
    <property type="match status" value="1"/>
</dbReference>
<evidence type="ECO:0000259" key="5">
    <source>
        <dbReference type="PROSITE" id="PS50929"/>
    </source>
</evidence>
<name>A0A382Q306_9ZZZZ</name>
<feature type="domain" description="ABC transmembrane type-1" evidence="5">
    <location>
        <begin position="28"/>
        <end position="126"/>
    </location>
</feature>
<dbReference type="AlphaFoldDB" id="A0A382Q306"/>
<gene>
    <name evidence="6" type="ORF">METZ01_LOCUS332169</name>
</gene>
<dbReference type="GO" id="GO:0140359">
    <property type="term" value="F:ABC-type transporter activity"/>
    <property type="evidence" value="ECO:0007669"/>
    <property type="project" value="InterPro"/>
</dbReference>
<dbReference type="InterPro" id="IPR036640">
    <property type="entry name" value="ABC1_TM_sf"/>
</dbReference>
<dbReference type="Gene3D" id="1.20.1560.10">
    <property type="entry name" value="ABC transporter type 1, transmembrane domain"/>
    <property type="match status" value="1"/>
</dbReference>
<sequence>MAKYLDPRVKAVYSRLWSYVLPHKKIGLIAVVAMAGTALIEAAIVWMIEPLMDETVVAHNLETAKWMPIAFIIVFIGRGLAGFGTEASLGWIGRGVISNLRRDVFRKFLTLPTGFIEGHSTGPLLS</sequence>
<proteinExistence type="predicted"/>
<evidence type="ECO:0000256" key="1">
    <source>
        <dbReference type="ARBA" id="ARBA00022692"/>
    </source>
</evidence>
<accession>A0A382Q306</accession>
<dbReference type="GO" id="GO:0005524">
    <property type="term" value="F:ATP binding"/>
    <property type="evidence" value="ECO:0007669"/>
    <property type="project" value="InterPro"/>
</dbReference>
<organism evidence="6">
    <name type="scientific">marine metagenome</name>
    <dbReference type="NCBI Taxonomy" id="408172"/>
    <lineage>
        <taxon>unclassified sequences</taxon>
        <taxon>metagenomes</taxon>
        <taxon>ecological metagenomes</taxon>
    </lineage>
</organism>
<reference evidence="6" key="1">
    <citation type="submission" date="2018-05" db="EMBL/GenBank/DDBJ databases">
        <authorList>
            <person name="Lanie J.A."/>
            <person name="Ng W.-L."/>
            <person name="Kazmierczak K.M."/>
            <person name="Andrzejewski T.M."/>
            <person name="Davidsen T.M."/>
            <person name="Wayne K.J."/>
            <person name="Tettelin H."/>
            <person name="Glass J.I."/>
            <person name="Rusch D."/>
            <person name="Podicherti R."/>
            <person name="Tsui H.-C.T."/>
            <person name="Winkler M.E."/>
        </authorList>
    </citation>
    <scope>NUCLEOTIDE SEQUENCE</scope>
</reference>
<feature type="transmembrane region" description="Helical" evidence="4">
    <location>
        <begin position="26"/>
        <end position="48"/>
    </location>
</feature>
<evidence type="ECO:0000256" key="3">
    <source>
        <dbReference type="ARBA" id="ARBA00023136"/>
    </source>
</evidence>
<evidence type="ECO:0000313" key="6">
    <source>
        <dbReference type="EMBL" id="SVC79315.1"/>
    </source>
</evidence>
<dbReference type="InterPro" id="IPR011527">
    <property type="entry name" value="ABC1_TM_dom"/>
</dbReference>
<evidence type="ECO:0000256" key="4">
    <source>
        <dbReference type="SAM" id="Phobius"/>
    </source>
</evidence>
<keyword evidence="2 4" id="KW-1133">Transmembrane helix</keyword>
<dbReference type="SUPFAM" id="SSF90123">
    <property type="entry name" value="ABC transporter transmembrane region"/>
    <property type="match status" value="1"/>
</dbReference>
<evidence type="ECO:0000256" key="2">
    <source>
        <dbReference type="ARBA" id="ARBA00022989"/>
    </source>
</evidence>
<protein>
    <recommendedName>
        <fullName evidence="5">ABC transmembrane type-1 domain-containing protein</fullName>
    </recommendedName>
</protein>
<feature type="non-terminal residue" evidence="6">
    <location>
        <position position="126"/>
    </location>
</feature>
<dbReference type="GO" id="GO:0016020">
    <property type="term" value="C:membrane"/>
    <property type="evidence" value="ECO:0007669"/>
    <property type="project" value="InterPro"/>
</dbReference>